<accession>A0A346PZS0</accession>
<dbReference type="RefSeq" id="YP_009524306.1">
    <property type="nucleotide sequence ID" value="NC_039615.1"/>
</dbReference>
<geneLocation type="chloroplast" evidence="1"/>
<keyword evidence="1" id="KW-0934">Plastid</keyword>
<evidence type="ECO:0000313" key="1">
    <source>
        <dbReference type="EMBL" id="AXR86246.1"/>
    </source>
</evidence>
<protein>
    <submittedName>
        <fullName evidence="1">Ycf2</fullName>
    </submittedName>
</protein>
<dbReference type="GeneID" id="38287444"/>
<proteinExistence type="predicted"/>
<dbReference type="EMBL" id="MG897304">
    <property type="protein sequence ID" value="AXR86246.1"/>
    <property type="molecule type" value="Genomic_DNA"/>
</dbReference>
<reference evidence="1" key="1">
    <citation type="submission" date="2018-02" db="EMBL/GenBank/DDBJ databases">
        <title>The complete chloroplast genome of Pinus parviflora.</title>
        <authorList>
            <person name="Zeb U."/>
            <person name="Li Z."/>
        </authorList>
    </citation>
    <scope>NUCLEOTIDE SEQUENCE</scope>
</reference>
<keyword evidence="1" id="KW-0150">Chloroplast</keyword>
<sequence length="50" mass="5977">MEEKVLLFVRMVFRTFDCRNNYEGIDHTSPYFRLLGRISGSRFLVYIGTK</sequence>
<gene>
    <name evidence="1" type="primary">ycf2</name>
</gene>
<organism evidence="1">
    <name type="scientific">Pinus parviflora</name>
    <name type="common">Japanese white pine</name>
    <name type="synonym">Pinus pentaphylla var. himekomatsu</name>
    <dbReference type="NCBI Taxonomy" id="71644"/>
    <lineage>
        <taxon>Eukaryota</taxon>
        <taxon>Viridiplantae</taxon>
        <taxon>Streptophyta</taxon>
        <taxon>Embryophyta</taxon>
        <taxon>Tracheophyta</taxon>
        <taxon>Spermatophyta</taxon>
        <taxon>Pinopsida</taxon>
        <taxon>Pinidae</taxon>
        <taxon>Conifers I</taxon>
        <taxon>Pinales</taxon>
        <taxon>Pinaceae</taxon>
        <taxon>Pinus</taxon>
        <taxon>Pinus subgen. Strobus</taxon>
    </lineage>
</organism>
<dbReference type="AlphaFoldDB" id="A0A346PZS0"/>
<name>A0A346PZS0_PINPR</name>